<gene>
    <name evidence="3" type="ORF">SRAA_2015</name>
</gene>
<dbReference type="STRING" id="1458425.SRAA_2015"/>
<dbReference type="KEGG" id="cbaa:SRAA_2015"/>
<dbReference type="Pfam" id="PF13466">
    <property type="entry name" value="STAS_2"/>
    <property type="match status" value="1"/>
</dbReference>
<dbReference type="Gene3D" id="3.30.750.24">
    <property type="entry name" value="STAS domain"/>
    <property type="match status" value="1"/>
</dbReference>
<dbReference type="InterPro" id="IPR058548">
    <property type="entry name" value="MlaB-like_STAS"/>
</dbReference>
<protein>
    <submittedName>
        <fullName evidence="3">Tfp pilus assembly protein FimV</fullName>
    </submittedName>
</protein>
<feature type="domain" description="MlaB-like STAS" evidence="2">
    <location>
        <begin position="467"/>
        <end position="536"/>
    </location>
</feature>
<dbReference type="Proteomes" id="UP000067461">
    <property type="component" value="Chromosome"/>
</dbReference>
<feature type="region of interest" description="Disordered" evidence="1">
    <location>
        <begin position="43"/>
        <end position="77"/>
    </location>
</feature>
<dbReference type="HOGENOM" id="CLU_486544_0_0_4"/>
<feature type="compositionally biased region" description="Low complexity" evidence="1">
    <location>
        <begin position="393"/>
        <end position="405"/>
    </location>
</feature>
<proteinExistence type="predicted"/>
<feature type="region of interest" description="Disordered" evidence="1">
    <location>
        <begin position="1"/>
        <end position="25"/>
    </location>
</feature>
<sequence>MAGPDAERLSLKEAVARKRRNDRVRNDELNHLRELMRARWLKQEEEGSSQAPSSGLSGLSTLSSTLRLDAGPGSARNRTMSEIARIESQMAQHWLGRGQTPAASGTRIAGARLAQAIDRDLSQSMHLRARSKAAPALPIDVVAEEAQSTLQALSGALTDPLLAQAAQAFAQGQDEAAERALRQLMVQAPQSLSARVAAMALLDFFHARGEFESFDEFAAEFAERFGTPVPRWPSEAAASSDPSEQPPAAPVPFDIWVCPLFLDGQAVATLEQALAGPHSVKWLDWTGLLSADLPAAEALLEQVQGLRRRVLQLHFVGAAVLRRRLKASTPSGRSENDAVWWQLRLALLCLMRRRDEFDLAALDYCVTYGVLPPEWEQPLCAYAAADSLPDAAAPAPVPSARATSAQTHQPSAATAAEPLAWPGLPLPLPGAPNGFDHTRLADWPAALTLIEQAAPALTGSLGAGHVQVWNALDQALAQHPPGSPFVLDCRALLRVDLPAASALLQCLLAARQRSVVVELHGLSRLLAAYFHTVGLDEVATLRLRQY</sequence>
<keyword evidence="4" id="KW-1185">Reference proteome</keyword>
<evidence type="ECO:0000259" key="2">
    <source>
        <dbReference type="Pfam" id="PF13466"/>
    </source>
</evidence>
<name>A0A060NSL8_9BURK</name>
<evidence type="ECO:0000256" key="1">
    <source>
        <dbReference type="SAM" id="MobiDB-lite"/>
    </source>
</evidence>
<dbReference type="AlphaFoldDB" id="A0A060NSL8"/>
<dbReference type="InterPro" id="IPR036513">
    <property type="entry name" value="STAS_dom_sf"/>
</dbReference>
<feature type="region of interest" description="Disordered" evidence="1">
    <location>
        <begin position="393"/>
        <end position="414"/>
    </location>
</feature>
<dbReference type="SUPFAM" id="SSF52091">
    <property type="entry name" value="SpoIIaa-like"/>
    <property type="match status" value="1"/>
</dbReference>
<organism evidence="3 4">
    <name type="scientific">Serpentinimonas raichei</name>
    <dbReference type="NCBI Taxonomy" id="1458425"/>
    <lineage>
        <taxon>Bacteria</taxon>
        <taxon>Pseudomonadati</taxon>
        <taxon>Pseudomonadota</taxon>
        <taxon>Betaproteobacteria</taxon>
        <taxon>Burkholderiales</taxon>
        <taxon>Comamonadaceae</taxon>
        <taxon>Serpentinimonas</taxon>
    </lineage>
</organism>
<reference evidence="3 4" key="1">
    <citation type="journal article" date="2014" name="Nat. Commun.">
        <title>Physiological and genomic features of highly alkaliphilic hydrogen-utilizing Betaproteobacteria from a continental serpentinizing site.</title>
        <authorList>
            <person name="Suzuki S."/>
            <person name="Kuenen J.G."/>
            <person name="Schipper K."/>
            <person name="van der Velde S."/>
            <person name="Ishii S."/>
            <person name="Wu A."/>
            <person name="Sorokin D.Y."/>
            <person name="Tenney A."/>
            <person name="Meng X.Y."/>
            <person name="Morrill P.L."/>
            <person name="Kamagata Y."/>
            <person name="Muyzer G."/>
            <person name="Nealson K.H."/>
        </authorList>
    </citation>
    <scope>NUCLEOTIDE SEQUENCE [LARGE SCALE GENOMIC DNA]</scope>
    <source>
        <strain evidence="3 4">A1</strain>
    </source>
</reference>
<evidence type="ECO:0000313" key="4">
    <source>
        <dbReference type="Proteomes" id="UP000067461"/>
    </source>
</evidence>
<feature type="compositionally biased region" description="Basic and acidic residues" evidence="1">
    <location>
        <begin position="1"/>
        <end position="16"/>
    </location>
</feature>
<accession>A0A060NSL8</accession>
<feature type="compositionally biased region" description="Low complexity" evidence="1">
    <location>
        <begin position="53"/>
        <end position="66"/>
    </location>
</feature>
<dbReference type="EMBL" id="AP014568">
    <property type="protein sequence ID" value="BAO81869.1"/>
    <property type="molecule type" value="Genomic_DNA"/>
</dbReference>
<evidence type="ECO:0000313" key="3">
    <source>
        <dbReference type="EMBL" id="BAO81869.1"/>
    </source>
</evidence>